<dbReference type="STRING" id="1714355.BTO28_05420"/>
<dbReference type="EMBL" id="MSFI01000009">
    <property type="protein sequence ID" value="OMP67388.1"/>
    <property type="molecule type" value="Genomic_DNA"/>
</dbReference>
<evidence type="ECO:0000256" key="4">
    <source>
        <dbReference type="PROSITE-ProRule" id="PRU00510"/>
    </source>
</evidence>
<organism evidence="8 9">
    <name type="scientific">Domibacillus epiphyticus</name>
    <dbReference type="NCBI Taxonomy" id="1714355"/>
    <lineage>
        <taxon>Bacteria</taxon>
        <taxon>Bacillati</taxon>
        <taxon>Bacillota</taxon>
        <taxon>Bacilli</taxon>
        <taxon>Bacillales</taxon>
        <taxon>Bacillaceae</taxon>
        <taxon>Domibacillus</taxon>
    </lineage>
</organism>
<dbReference type="Pfam" id="PF01258">
    <property type="entry name" value="zf-dskA_traR"/>
    <property type="match status" value="1"/>
</dbReference>
<dbReference type="PROSITE" id="PS51128">
    <property type="entry name" value="ZF_DKSA_2"/>
    <property type="match status" value="1"/>
</dbReference>
<feature type="compositionally biased region" description="Basic and acidic residues" evidence="6">
    <location>
        <begin position="137"/>
        <end position="154"/>
    </location>
</feature>
<dbReference type="SUPFAM" id="SSF109635">
    <property type="entry name" value="DnaK suppressor protein DksA, alpha-hairpin domain"/>
    <property type="match status" value="1"/>
</dbReference>
<gene>
    <name evidence="8" type="ORF">BTO28_05420</name>
</gene>
<dbReference type="InterPro" id="IPR037187">
    <property type="entry name" value="DnaK_N"/>
</dbReference>
<evidence type="ECO:0000313" key="8">
    <source>
        <dbReference type="EMBL" id="OMP67388.1"/>
    </source>
</evidence>
<protein>
    <recommendedName>
        <fullName evidence="7">Zinc finger DksA/TraR C4-type domain-containing protein</fullName>
    </recommendedName>
</protein>
<accession>A0A1V2A8R4</accession>
<dbReference type="NCBIfam" id="TIGR02890">
    <property type="entry name" value="bacill_yteA"/>
    <property type="match status" value="1"/>
</dbReference>
<evidence type="ECO:0000256" key="5">
    <source>
        <dbReference type="SAM" id="Coils"/>
    </source>
</evidence>
<dbReference type="AlphaFoldDB" id="A0A1V2A8R4"/>
<sequence>MCSKTVKEKQTKGWEQMLTIEQKAELKKELLRQKEQLTKHIDHNEEIGDNGELSLYDNHPADIGTELYERERDLALDEHCREQLEKIDAALQAMKNGTYGICKKSGEEIPFERLQAVPTALYNVEHSPNQKPQDGSRVVDERLTHPDDGIDSFRDAAVYGTSETPSDFVKDHNYNELYSDEDDN</sequence>
<dbReference type="InterPro" id="IPR000962">
    <property type="entry name" value="Znf_DskA_TraR"/>
</dbReference>
<keyword evidence="2" id="KW-0863">Zinc-finger</keyword>
<evidence type="ECO:0000256" key="2">
    <source>
        <dbReference type="ARBA" id="ARBA00022771"/>
    </source>
</evidence>
<keyword evidence="1" id="KW-0479">Metal-binding</keyword>
<keyword evidence="5" id="KW-0175">Coiled coil</keyword>
<reference evidence="8 9" key="1">
    <citation type="submission" date="2016-12" db="EMBL/GenBank/DDBJ databases">
        <title>Domibacillus sp. SAB 38T whole genome sequencing.</title>
        <authorList>
            <person name="Verma A."/>
            <person name="Ojha A.K."/>
            <person name="Krishnamurthi S."/>
        </authorList>
    </citation>
    <scope>NUCLEOTIDE SEQUENCE [LARGE SCALE GENOMIC DNA]</scope>
    <source>
        <strain evidence="8 9">SAB 38</strain>
    </source>
</reference>
<feature type="zinc finger region" description="dksA C4-type" evidence="4">
    <location>
        <begin position="102"/>
        <end position="126"/>
    </location>
</feature>
<evidence type="ECO:0000256" key="3">
    <source>
        <dbReference type="ARBA" id="ARBA00022833"/>
    </source>
</evidence>
<evidence type="ECO:0000313" key="9">
    <source>
        <dbReference type="Proteomes" id="UP000188613"/>
    </source>
</evidence>
<dbReference type="GO" id="GO:0008270">
    <property type="term" value="F:zinc ion binding"/>
    <property type="evidence" value="ECO:0007669"/>
    <property type="project" value="UniProtKB-KW"/>
</dbReference>
<dbReference type="Gene3D" id="1.20.120.910">
    <property type="entry name" value="DksA, coiled-coil domain"/>
    <property type="match status" value="1"/>
</dbReference>
<dbReference type="PANTHER" id="PTHR33823">
    <property type="entry name" value="RNA POLYMERASE-BINDING TRANSCRIPTION FACTOR DKSA-RELATED"/>
    <property type="match status" value="1"/>
</dbReference>
<dbReference type="InterPro" id="IPR014240">
    <property type="entry name" value="YteA"/>
</dbReference>
<evidence type="ECO:0000259" key="7">
    <source>
        <dbReference type="Pfam" id="PF01258"/>
    </source>
</evidence>
<keyword evidence="9" id="KW-1185">Reference proteome</keyword>
<feature type="region of interest" description="Disordered" evidence="6">
    <location>
        <begin position="124"/>
        <end position="184"/>
    </location>
</feature>
<feature type="domain" description="Zinc finger DksA/TraR C4-type" evidence="7">
    <location>
        <begin position="97"/>
        <end position="122"/>
    </location>
</feature>
<evidence type="ECO:0000256" key="1">
    <source>
        <dbReference type="ARBA" id="ARBA00022723"/>
    </source>
</evidence>
<proteinExistence type="predicted"/>
<keyword evidence="3" id="KW-0862">Zinc</keyword>
<dbReference type="PANTHER" id="PTHR33823:SF4">
    <property type="entry name" value="GENERAL STRESS PROTEIN 16O"/>
    <property type="match status" value="1"/>
</dbReference>
<name>A0A1V2A8R4_9BACI</name>
<dbReference type="Proteomes" id="UP000188613">
    <property type="component" value="Unassembled WGS sequence"/>
</dbReference>
<evidence type="ECO:0000256" key="6">
    <source>
        <dbReference type="SAM" id="MobiDB-lite"/>
    </source>
</evidence>
<feature type="coiled-coil region" evidence="5">
    <location>
        <begin position="20"/>
        <end position="47"/>
    </location>
</feature>
<comment type="caution">
    <text evidence="8">The sequence shown here is derived from an EMBL/GenBank/DDBJ whole genome shotgun (WGS) entry which is preliminary data.</text>
</comment>